<feature type="signal peptide" evidence="1">
    <location>
        <begin position="1"/>
        <end position="22"/>
    </location>
</feature>
<proteinExistence type="predicted"/>
<dbReference type="RefSeq" id="WP_345533209.1">
    <property type="nucleotide sequence ID" value="NZ_BAABLD010000008.1"/>
</dbReference>
<sequence>MRKFVHAIVFLLATALPAISLAATPDFSGVYDCKGVDASEGAYNGKVTLKRVAAHSTAGYNAYQFTLEVPGYGTYRGHATGKGNDLAIYFGHEDPATKDYGTGLARFSKSKSGKWQFHKYYYEPEYKGGNHGSEDCVRQ</sequence>
<evidence type="ECO:0000256" key="1">
    <source>
        <dbReference type="SAM" id="SignalP"/>
    </source>
</evidence>
<dbReference type="Proteomes" id="UP001500547">
    <property type="component" value="Unassembled WGS sequence"/>
</dbReference>
<keyword evidence="1" id="KW-0732">Signal</keyword>
<feature type="chain" id="PRO_5045279922" evidence="1">
    <location>
        <begin position="23"/>
        <end position="139"/>
    </location>
</feature>
<protein>
    <submittedName>
        <fullName evidence="2">Uncharacterized protein</fullName>
    </submittedName>
</protein>
<name>A0ABP9QSB8_9RHOO</name>
<keyword evidence="3" id="KW-1185">Reference proteome</keyword>
<gene>
    <name evidence="2" type="ORF">GCM10025770_23990</name>
</gene>
<accession>A0ABP9QSB8</accession>
<reference evidence="3" key="1">
    <citation type="journal article" date="2019" name="Int. J. Syst. Evol. Microbiol.">
        <title>The Global Catalogue of Microorganisms (GCM) 10K type strain sequencing project: providing services to taxonomists for standard genome sequencing and annotation.</title>
        <authorList>
            <consortium name="The Broad Institute Genomics Platform"/>
            <consortium name="The Broad Institute Genome Sequencing Center for Infectious Disease"/>
            <person name="Wu L."/>
            <person name="Ma J."/>
        </authorList>
    </citation>
    <scope>NUCLEOTIDE SEQUENCE [LARGE SCALE GENOMIC DNA]</scope>
    <source>
        <strain evidence="3">JCM 18715</strain>
    </source>
</reference>
<comment type="caution">
    <text evidence="2">The sequence shown here is derived from an EMBL/GenBank/DDBJ whole genome shotgun (WGS) entry which is preliminary data.</text>
</comment>
<dbReference type="EMBL" id="BAABLD010000008">
    <property type="protein sequence ID" value="GAA5166611.1"/>
    <property type="molecule type" value="Genomic_DNA"/>
</dbReference>
<organism evidence="2 3">
    <name type="scientific">Viridibacterium curvum</name>
    <dbReference type="NCBI Taxonomy" id="1101404"/>
    <lineage>
        <taxon>Bacteria</taxon>
        <taxon>Pseudomonadati</taxon>
        <taxon>Pseudomonadota</taxon>
        <taxon>Betaproteobacteria</taxon>
        <taxon>Rhodocyclales</taxon>
        <taxon>Rhodocyclaceae</taxon>
        <taxon>Viridibacterium</taxon>
    </lineage>
</organism>
<evidence type="ECO:0000313" key="2">
    <source>
        <dbReference type="EMBL" id="GAA5166611.1"/>
    </source>
</evidence>
<evidence type="ECO:0000313" key="3">
    <source>
        <dbReference type="Proteomes" id="UP001500547"/>
    </source>
</evidence>